<keyword evidence="2" id="KW-0813">Transport</keyword>
<keyword evidence="3" id="KW-1185">Reference proteome</keyword>
<dbReference type="SUPFAM" id="SSF53850">
    <property type="entry name" value="Periplasmic binding protein-like II"/>
    <property type="match status" value="1"/>
</dbReference>
<proteinExistence type="predicted"/>
<dbReference type="Pfam" id="PF13416">
    <property type="entry name" value="SBP_bac_8"/>
    <property type="match status" value="1"/>
</dbReference>
<evidence type="ECO:0000256" key="1">
    <source>
        <dbReference type="SAM" id="SignalP"/>
    </source>
</evidence>
<dbReference type="EMBL" id="JACHJO010000005">
    <property type="protein sequence ID" value="MBB6119945.1"/>
    <property type="molecule type" value="Genomic_DNA"/>
</dbReference>
<dbReference type="PANTHER" id="PTHR43649:SF11">
    <property type="entry name" value="ABC TRANSPORTER SUBSTRATE-BINDING PROTEIN YESO-RELATED"/>
    <property type="match status" value="1"/>
</dbReference>
<gene>
    <name evidence="2" type="ORF">FHS13_001896</name>
</gene>
<comment type="caution">
    <text evidence="2">The sequence shown here is derived from an EMBL/GenBank/DDBJ whole genome shotgun (WGS) entry which is preliminary data.</text>
</comment>
<evidence type="ECO:0000313" key="2">
    <source>
        <dbReference type="EMBL" id="MBB6119945.1"/>
    </source>
</evidence>
<dbReference type="PANTHER" id="PTHR43649">
    <property type="entry name" value="ARABINOSE-BINDING PROTEIN-RELATED"/>
    <property type="match status" value="1"/>
</dbReference>
<dbReference type="InterPro" id="IPR050490">
    <property type="entry name" value="Bact_solute-bd_prot1"/>
</dbReference>
<evidence type="ECO:0000313" key="3">
    <source>
        <dbReference type="Proteomes" id="UP000536604"/>
    </source>
</evidence>
<keyword evidence="2" id="KW-0762">Sugar transport</keyword>
<dbReference type="InterPro" id="IPR006059">
    <property type="entry name" value="SBP"/>
</dbReference>
<reference evidence="2 3" key="1">
    <citation type="submission" date="2020-08" db="EMBL/GenBank/DDBJ databases">
        <title>Genomic Encyclopedia of Type Strains, Phase III (KMG-III): the genomes of soil and plant-associated and newly described type strains.</title>
        <authorList>
            <person name="Whitman W."/>
        </authorList>
    </citation>
    <scope>NUCLEOTIDE SEQUENCE [LARGE SCALE GENOMIC DNA]</scope>
    <source>
        <strain evidence="2 3">CECT 8712</strain>
    </source>
</reference>
<dbReference type="AlphaFoldDB" id="A0A841ITS0"/>
<accession>A0A841ITS0</accession>
<dbReference type="Proteomes" id="UP000536604">
    <property type="component" value="Unassembled WGS sequence"/>
</dbReference>
<dbReference type="RefSeq" id="WP_184290522.1">
    <property type="nucleotide sequence ID" value="NZ_JACHJO010000005.1"/>
</dbReference>
<feature type="signal peptide" evidence="1">
    <location>
        <begin position="1"/>
        <end position="34"/>
    </location>
</feature>
<organism evidence="2 3">
    <name type="scientific">Nocardiopsis algeriensis</name>
    <dbReference type="NCBI Taxonomy" id="1478215"/>
    <lineage>
        <taxon>Bacteria</taxon>
        <taxon>Bacillati</taxon>
        <taxon>Actinomycetota</taxon>
        <taxon>Actinomycetes</taxon>
        <taxon>Streptosporangiales</taxon>
        <taxon>Nocardiopsidaceae</taxon>
        <taxon>Nocardiopsis</taxon>
    </lineage>
</organism>
<name>A0A841ITS0_9ACTN</name>
<keyword evidence="1" id="KW-0732">Signal</keyword>
<feature type="chain" id="PRO_5039489957" evidence="1">
    <location>
        <begin position="35"/>
        <end position="442"/>
    </location>
</feature>
<protein>
    <submittedName>
        <fullName evidence="2">Multiple sugar transport system substrate-binding protein</fullName>
    </submittedName>
</protein>
<dbReference type="Gene3D" id="3.40.190.10">
    <property type="entry name" value="Periplasmic binding protein-like II"/>
    <property type="match status" value="2"/>
</dbReference>
<sequence length="442" mass="47597">MNSPVSPRRPSGPRRGPLLPLVAVSAALALAATACGGGSDSEDGVVELRYSWWGADDRHSTLQQVIDIFEAQNPDIQVVADYTDWGSYWDRLATSTAAGDAPDIMMQEERYLREYGDRGALADLQEFEGVLDLSKVDPLVAESGNLDGQTFGIASGVNAYTVLADPEAFEAAGVEMPDDSTWTWDDYAEIAAQITEASDGEIVGAQSMAYNETGFQIFARQHGENLYNEDGTLGFSEETLTEWFTITQDLLESGGQPGASQSVEIEAGGPDQSVLSTNQGAMAHFWTNQLGGITESSGREIELLRYPGETEHERTGMFFKPAMFYSVSAESEHPEEAARFVDFMLNSNEAAELILSDLGLPANIDVRAQILSSLPPADERSAVFLSEIEGDIVDGNPPPPIGAGQVVEITKRVTDELSFGNLTPQEAAQQFMSEVEAATGDA</sequence>